<accession>A0A423IBW0</accession>
<reference evidence="3 4" key="1">
    <citation type="submission" date="2016-10" db="EMBL/GenBank/DDBJ databases">
        <title>Comparative genome analysis of multiple Pseudomonas spp. focuses on biocontrol and plant growth promoting traits.</title>
        <authorList>
            <person name="Tao X.-Y."/>
            <person name="Taylor C.G."/>
        </authorList>
    </citation>
    <scope>NUCLEOTIDE SEQUENCE [LARGE SCALE GENOMIC DNA]</scope>
    <source>
        <strain evidence="3 4">38D7</strain>
    </source>
</reference>
<proteinExistence type="predicted"/>
<dbReference type="CDD" id="cd02440">
    <property type="entry name" value="AdoMet_MTases"/>
    <property type="match status" value="1"/>
</dbReference>
<protein>
    <recommendedName>
        <fullName evidence="2">Methyltransferase domain-containing protein</fullName>
    </recommendedName>
</protein>
<feature type="domain" description="Methyltransferase" evidence="2">
    <location>
        <begin position="60"/>
        <end position="134"/>
    </location>
</feature>
<dbReference type="AlphaFoldDB" id="A0A423IBW0"/>
<evidence type="ECO:0000313" key="3">
    <source>
        <dbReference type="EMBL" id="RON22921.1"/>
    </source>
</evidence>
<organism evidence="3 4">
    <name type="scientific">Pseudomonas brassicacearum</name>
    <dbReference type="NCBI Taxonomy" id="930166"/>
    <lineage>
        <taxon>Bacteria</taxon>
        <taxon>Pseudomonadati</taxon>
        <taxon>Pseudomonadota</taxon>
        <taxon>Gammaproteobacteria</taxon>
        <taxon>Pseudomonadales</taxon>
        <taxon>Pseudomonadaceae</taxon>
        <taxon>Pseudomonas</taxon>
    </lineage>
</organism>
<sequence>MSTNSQTLDAIYNEGERLVPGETHGRDEVVRHKSSYQLFRDIIESDILRDPSMLVSGFTILDIGCGTGHGTFMLSDILGAKITGIDPSIESVQYAKDNYGAKNIQYVNGDAESYVRESRSFDYVVSRHALEHVVDGLNFALKVDCRKRLMVNVPFNEGDGNVHHLVHWIKEEQFEAYPNKEFFYEGLDGVTELTRTEENPPNSIVCISSAPELKPVRELFEFPIAAWKPEFLQNLGIEALESDIEERELQIQQAQLQIQQREQYFIEKETQLDTHHSNLRDLESDVRRREAWVAEKEAQLANHEANLKGIQADLVRREQIIANSMIARLALKAGSFRK</sequence>
<name>A0A423IBW0_9PSED</name>
<evidence type="ECO:0000313" key="4">
    <source>
        <dbReference type="Proteomes" id="UP000285636"/>
    </source>
</evidence>
<evidence type="ECO:0000259" key="2">
    <source>
        <dbReference type="Pfam" id="PF13649"/>
    </source>
</evidence>
<dbReference type="InterPro" id="IPR041698">
    <property type="entry name" value="Methyltransf_25"/>
</dbReference>
<dbReference type="SUPFAM" id="SSF53335">
    <property type="entry name" value="S-adenosyl-L-methionine-dependent methyltransferases"/>
    <property type="match status" value="1"/>
</dbReference>
<dbReference type="RefSeq" id="WP_123432687.1">
    <property type="nucleotide sequence ID" value="NZ_MOBK01000002.1"/>
</dbReference>
<dbReference type="Gene3D" id="3.40.50.150">
    <property type="entry name" value="Vaccinia Virus protein VP39"/>
    <property type="match status" value="1"/>
</dbReference>
<gene>
    <name evidence="3" type="ORF">BK660_06595</name>
</gene>
<dbReference type="Proteomes" id="UP000285636">
    <property type="component" value="Unassembled WGS sequence"/>
</dbReference>
<evidence type="ECO:0000256" key="1">
    <source>
        <dbReference type="ARBA" id="ARBA00022679"/>
    </source>
</evidence>
<dbReference type="InterPro" id="IPR029063">
    <property type="entry name" value="SAM-dependent_MTases_sf"/>
</dbReference>
<keyword evidence="1" id="KW-0808">Transferase</keyword>
<dbReference type="PANTHER" id="PTHR43861">
    <property type="entry name" value="TRANS-ACONITATE 2-METHYLTRANSFERASE-RELATED"/>
    <property type="match status" value="1"/>
</dbReference>
<comment type="caution">
    <text evidence="3">The sequence shown here is derived from an EMBL/GenBank/DDBJ whole genome shotgun (WGS) entry which is preliminary data.</text>
</comment>
<dbReference type="Pfam" id="PF13649">
    <property type="entry name" value="Methyltransf_25"/>
    <property type="match status" value="1"/>
</dbReference>
<dbReference type="GO" id="GO:0016740">
    <property type="term" value="F:transferase activity"/>
    <property type="evidence" value="ECO:0007669"/>
    <property type="project" value="UniProtKB-KW"/>
</dbReference>
<dbReference type="EMBL" id="MOBK01000002">
    <property type="protein sequence ID" value="RON22921.1"/>
    <property type="molecule type" value="Genomic_DNA"/>
</dbReference>